<proteinExistence type="predicted"/>
<name>A0ABU3RAY5_9BACL</name>
<gene>
    <name evidence="1" type="ORF">RQP52_09935</name>
</gene>
<dbReference type="RefSeq" id="WP_315951168.1">
    <property type="nucleotide sequence ID" value="NZ_JAWCUD010000002.1"/>
</dbReference>
<dbReference type="EMBL" id="JAWCUD010000002">
    <property type="protein sequence ID" value="MDU0201411.1"/>
    <property type="molecule type" value="Genomic_DNA"/>
</dbReference>
<sequence>MKDENTNKENEELLLKHELALIEGIEIKSVEDLKKLIEINLELQKEH</sequence>
<evidence type="ECO:0000313" key="2">
    <source>
        <dbReference type="Proteomes" id="UP001260980"/>
    </source>
</evidence>
<dbReference type="Proteomes" id="UP001260980">
    <property type="component" value="Unassembled WGS sequence"/>
</dbReference>
<evidence type="ECO:0000313" key="1">
    <source>
        <dbReference type="EMBL" id="MDU0201411.1"/>
    </source>
</evidence>
<protein>
    <submittedName>
        <fullName evidence="1">Uncharacterized protein</fullName>
    </submittedName>
</protein>
<keyword evidence="2" id="KW-1185">Reference proteome</keyword>
<organism evidence="1 2">
    <name type="scientific">Paenibacillus violae</name>
    <dbReference type="NCBI Taxonomy" id="3077234"/>
    <lineage>
        <taxon>Bacteria</taxon>
        <taxon>Bacillati</taxon>
        <taxon>Bacillota</taxon>
        <taxon>Bacilli</taxon>
        <taxon>Bacillales</taxon>
        <taxon>Paenibacillaceae</taxon>
        <taxon>Paenibacillus</taxon>
    </lineage>
</organism>
<reference evidence="1 2" key="1">
    <citation type="submission" date="2023-10" db="EMBL/GenBank/DDBJ databases">
        <title>Paenibacillus strain PFR10 Genome sequencing and assembly.</title>
        <authorList>
            <person name="Kim I."/>
        </authorList>
    </citation>
    <scope>NUCLEOTIDE SEQUENCE [LARGE SCALE GENOMIC DNA]</scope>
    <source>
        <strain evidence="1 2">PFR10</strain>
    </source>
</reference>
<accession>A0ABU3RAY5</accession>
<comment type="caution">
    <text evidence="1">The sequence shown here is derived from an EMBL/GenBank/DDBJ whole genome shotgun (WGS) entry which is preliminary data.</text>
</comment>